<protein>
    <submittedName>
        <fullName evidence="1">Uncharacterized protein</fullName>
    </submittedName>
</protein>
<dbReference type="Proteomes" id="UP001206128">
    <property type="component" value="Unassembled WGS sequence"/>
</dbReference>
<organism evidence="1 2">
    <name type="scientific">Goodfellowiella coeruleoviolacea</name>
    <dbReference type="NCBI Taxonomy" id="334858"/>
    <lineage>
        <taxon>Bacteria</taxon>
        <taxon>Bacillati</taxon>
        <taxon>Actinomycetota</taxon>
        <taxon>Actinomycetes</taxon>
        <taxon>Pseudonocardiales</taxon>
        <taxon>Pseudonocardiaceae</taxon>
        <taxon>Goodfellowiella</taxon>
    </lineage>
</organism>
<dbReference type="EMBL" id="JAMTCK010000014">
    <property type="protein sequence ID" value="MCP2168427.1"/>
    <property type="molecule type" value="Genomic_DNA"/>
</dbReference>
<proteinExistence type="predicted"/>
<comment type="caution">
    <text evidence="1">The sequence shown here is derived from an EMBL/GenBank/DDBJ whole genome shotgun (WGS) entry which is preliminary data.</text>
</comment>
<keyword evidence="2" id="KW-1185">Reference proteome</keyword>
<sequence length="163" mass="17998">MFVRGRSTDEVVACLPDVFYYESRDERVDADQAWSSAPGQRLYLADEGGWCQLWDPDQRFPPRLDELGDLADTTALAVVFSSVSDIYALWLYADGELVRHTCAQGGRPEPLYGRAVGEPLPAESRVGDPADGPDENTLWAVIKEVTGLSADTNQSFAVHDVEF</sequence>
<accession>A0AAE3KIW8</accession>
<evidence type="ECO:0000313" key="2">
    <source>
        <dbReference type="Proteomes" id="UP001206128"/>
    </source>
</evidence>
<name>A0AAE3KIW8_9PSEU</name>
<reference evidence="1" key="1">
    <citation type="submission" date="2022-06" db="EMBL/GenBank/DDBJ databases">
        <title>Genomic Encyclopedia of Archaeal and Bacterial Type Strains, Phase II (KMG-II): from individual species to whole genera.</title>
        <authorList>
            <person name="Goeker M."/>
        </authorList>
    </citation>
    <scope>NUCLEOTIDE SEQUENCE</scope>
    <source>
        <strain evidence="1">DSM 43935</strain>
    </source>
</reference>
<dbReference type="AlphaFoldDB" id="A0AAE3KIW8"/>
<evidence type="ECO:0000313" key="1">
    <source>
        <dbReference type="EMBL" id="MCP2168427.1"/>
    </source>
</evidence>
<gene>
    <name evidence="1" type="ORF">LX83_005305</name>
</gene>
<dbReference type="RefSeq" id="WP_253776281.1">
    <property type="nucleotide sequence ID" value="NZ_JAMTCK010000014.1"/>
</dbReference>